<dbReference type="EMBL" id="VTZN01000016">
    <property type="protein sequence ID" value="KAA1251351.1"/>
    <property type="molecule type" value="Genomic_DNA"/>
</dbReference>
<proteinExistence type="predicted"/>
<keyword evidence="2" id="KW-1185">Reference proteome</keyword>
<sequence>MHDYQLEELSPRSFEQLAVALARKVTGPGLQVYGSGPDGGREATFDGRIDWAASGDDGPAWGGYTVVQAKHCEHPDPIDPQRNLAWLKSQLKAEIDGWMTAESTRSRFPNNLLIVTNARLSSGDPYGGIDQLDRFRGECLDRKYGPPDKPQTPRGRGLRDIKVWHRDYLNAAITQSDSIRHAFPALLTAGDILARIEQLTTQQRLPGVIDPEQFAKVLADHAQTTLGHHRWVYFNEAGNDDDKQSVERVIVNLPARDRRGERVNALKRILARGDEVLRLSVWLSDAPNKAALPRHLVITGAPGNGKSTLAKYITQVYRARFVQQDINEPTIADLIHTTAASLQRLKLPPLATTRWPLRVDLAPMAKAMGGRGDDSGPTLRRWLCRLINRAAKVDVNAATLDDWLRAWPCLVIFDGLDEVTHITQRQRVIDEITALVEKADASDADLLIIVTTRPTGYTERLLPRHFEQIDLDYFTAKEAEAYADHVTQQRYRSDPERQEVVLRAFKAALTNPGAERLLKTPLQVLILTVIVASSGTLPTNRYLLFWTYYETVLRREAANPPPTNASSPTTVSTSPNCTKRSAYFCRSNARAPPRSAAGCPAQNCVISPKSVCSPSVIPSKLPMKKPTNSSKSPPNDSCYWPLTRATPFPSMCAACKNSWRDAH</sequence>
<organism evidence="1 2">
    <name type="scientific">Mycobacterium simiae</name>
    <name type="common">Mycobacterium habana</name>
    <dbReference type="NCBI Taxonomy" id="1784"/>
    <lineage>
        <taxon>Bacteria</taxon>
        <taxon>Bacillati</taxon>
        <taxon>Actinomycetota</taxon>
        <taxon>Actinomycetes</taxon>
        <taxon>Mycobacteriales</taxon>
        <taxon>Mycobacteriaceae</taxon>
        <taxon>Mycobacterium</taxon>
        <taxon>Mycobacterium simiae complex</taxon>
    </lineage>
</organism>
<name>A0A5B1BTR1_MYCSI</name>
<dbReference type="AlphaFoldDB" id="A0A5B1BTR1"/>
<dbReference type="SUPFAM" id="SSF52540">
    <property type="entry name" value="P-loop containing nucleoside triphosphate hydrolases"/>
    <property type="match status" value="1"/>
</dbReference>
<protein>
    <submittedName>
        <fullName evidence="1">Uncharacterized protein</fullName>
    </submittedName>
</protein>
<accession>A0A5B1BTR1</accession>
<dbReference type="InterPro" id="IPR027417">
    <property type="entry name" value="P-loop_NTPase"/>
</dbReference>
<dbReference type="Gene3D" id="3.40.50.300">
    <property type="entry name" value="P-loop containing nucleotide triphosphate hydrolases"/>
    <property type="match status" value="1"/>
</dbReference>
<dbReference type="OrthoDB" id="5379188at2"/>
<dbReference type="Proteomes" id="UP000324701">
    <property type="component" value="Unassembled WGS sequence"/>
</dbReference>
<comment type="caution">
    <text evidence="1">The sequence shown here is derived from an EMBL/GenBank/DDBJ whole genome shotgun (WGS) entry which is preliminary data.</text>
</comment>
<reference evidence="1 2" key="1">
    <citation type="submission" date="2019-09" db="EMBL/GenBank/DDBJ databases">
        <title>Report of infection by Mycobacterium simiae a patient suffering from pulmonary tuberculosis.</title>
        <authorList>
            <person name="Mohanty P.S."/>
            <person name="Bansal A.K."/>
            <person name="Singh H."/>
            <person name="Sharma S."/>
            <person name="Patil S.A."/>
            <person name="Upadhaya P."/>
            <person name="Singh P.K."/>
            <person name="Kumar D."/>
            <person name="Kumar S."/>
            <person name="Singh R.K."/>
            <person name="Chaudhary B."/>
        </authorList>
    </citation>
    <scope>NUCLEOTIDE SEQUENCE [LARGE SCALE GENOMIC DNA]</scope>
    <source>
        <strain evidence="1 2">JAL-560-SIM</strain>
    </source>
</reference>
<dbReference type="RefSeq" id="WP_149652814.1">
    <property type="nucleotide sequence ID" value="NZ_VTZN01000016.1"/>
</dbReference>
<evidence type="ECO:0000313" key="2">
    <source>
        <dbReference type="Proteomes" id="UP000324701"/>
    </source>
</evidence>
<evidence type="ECO:0000313" key="1">
    <source>
        <dbReference type="EMBL" id="KAA1251351.1"/>
    </source>
</evidence>
<gene>
    <name evidence="1" type="ORF">F0Q45_04630</name>
</gene>